<sequence>MIYLNEVMQEYRDLRMESDKSAVIKDFTSNLWKSKCGFKKETKYFTFNVDHGLLEGRPDLIKLFEQYKNIEYKICKSFYKQVDNIDYIKIRINNLYAYYIDKEVYRGKEYYSLLRKPRNEYFKALKLIKDGYGDIIDSQEVEDVIKKSLSRAAEIKKEMTEIKLQMSWAEYKSLIDSSIVKIFKNYKTIDEYEEEHGWEQKVDAIWNEDNYIVKYFVKSIHGYLLTYIRDSKPKEEIKKYCVVCDEELQVTNNRKKYCNLCARDKHNEVKRRVWKENKSKYNKTRH</sequence>
<reference evidence="1 2" key="1">
    <citation type="submission" date="2021-02" db="EMBL/GenBank/DDBJ databases">
        <title>Paenibacillus tianjinensis sp. nov.</title>
        <authorList>
            <person name="Liu H."/>
        </authorList>
    </citation>
    <scope>NUCLEOTIDE SEQUENCE [LARGE SCALE GENOMIC DNA]</scope>
    <source>
        <strain evidence="1 2">TB2019</strain>
    </source>
</reference>
<name>A0ABX7L5X3_9BACL</name>
<dbReference type="RefSeq" id="WP_206100920.1">
    <property type="nucleotide sequence ID" value="NZ_CP070969.1"/>
</dbReference>
<protein>
    <submittedName>
        <fullName evidence="1">Uncharacterized protein</fullName>
    </submittedName>
</protein>
<organism evidence="1 2">
    <name type="scientific">Paenibacillus tianjinensis</name>
    <dbReference type="NCBI Taxonomy" id="2810347"/>
    <lineage>
        <taxon>Bacteria</taxon>
        <taxon>Bacillati</taxon>
        <taxon>Bacillota</taxon>
        <taxon>Bacilli</taxon>
        <taxon>Bacillales</taxon>
        <taxon>Paenibacillaceae</taxon>
        <taxon>Paenibacillus</taxon>
    </lineage>
</organism>
<evidence type="ECO:0000313" key="1">
    <source>
        <dbReference type="EMBL" id="QSF43282.1"/>
    </source>
</evidence>
<accession>A0ABX7L5X3</accession>
<dbReference type="EMBL" id="CP070969">
    <property type="protein sequence ID" value="QSF43282.1"/>
    <property type="molecule type" value="Genomic_DNA"/>
</dbReference>
<gene>
    <name evidence="1" type="ORF">JRJ22_18620</name>
</gene>
<proteinExistence type="predicted"/>
<dbReference type="Proteomes" id="UP000663452">
    <property type="component" value="Chromosome"/>
</dbReference>
<keyword evidence="2" id="KW-1185">Reference proteome</keyword>
<evidence type="ECO:0000313" key="2">
    <source>
        <dbReference type="Proteomes" id="UP000663452"/>
    </source>
</evidence>